<gene>
    <name evidence="2" type="ORF">RM698_12290</name>
</gene>
<keyword evidence="3" id="KW-1185">Reference proteome</keyword>
<name>A0ABU2QZL9_9ACTN</name>
<feature type="transmembrane region" description="Helical" evidence="1">
    <location>
        <begin position="32"/>
        <end position="52"/>
    </location>
</feature>
<keyword evidence="1" id="KW-1133">Transmembrane helix</keyword>
<keyword evidence="1" id="KW-0812">Transmembrane</keyword>
<evidence type="ECO:0000313" key="3">
    <source>
        <dbReference type="Proteomes" id="UP001183610"/>
    </source>
</evidence>
<protein>
    <submittedName>
        <fullName evidence="2">Uncharacterized protein</fullName>
    </submittedName>
</protein>
<proteinExistence type="predicted"/>
<dbReference type="EMBL" id="JAVRET010000023">
    <property type="protein sequence ID" value="MDT0409825.1"/>
    <property type="molecule type" value="Genomic_DNA"/>
</dbReference>
<feature type="transmembrane region" description="Helical" evidence="1">
    <location>
        <begin position="9"/>
        <end position="26"/>
    </location>
</feature>
<comment type="caution">
    <text evidence="2">The sequence shown here is derived from an EMBL/GenBank/DDBJ whole genome shotgun (WGS) entry which is preliminary data.</text>
</comment>
<sequence length="78" mass="9030">MNLSGPAKLSLWFPLAFVAGVLYLRLGQHLGWGRSLLLGVVTAPVVVGAWKFRDWYTDRARRAGLRWRERRPARRRAR</sequence>
<dbReference type="RefSeq" id="WP_009067940.1">
    <property type="nucleotide sequence ID" value="NZ_JAVRET010000023.1"/>
</dbReference>
<keyword evidence="1" id="KW-0472">Membrane</keyword>
<reference evidence="3" key="1">
    <citation type="submission" date="2023-07" db="EMBL/GenBank/DDBJ databases">
        <title>30 novel species of actinomycetes from the DSMZ collection.</title>
        <authorList>
            <person name="Nouioui I."/>
        </authorList>
    </citation>
    <scope>NUCLEOTIDE SEQUENCE [LARGE SCALE GENOMIC DNA]</scope>
    <source>
        <strain evidence="3">DSM 41979</strain>
    </source>
</reference>
<evidence type="ECO:0000256" key="1">
    <source>
        <dbReference type="SAM" id="Phobius"/>
    </source>
</evidence>
<accession>A0ABU2QZL9</accession>
<organism evidence="2 3">
    <name type="scientific">Streptomyces evansiae</name>
    <dbReference type="NCBI Taxonomy" id="3075535"/>
    <lineage>
        <taxon>Bacteria</taxon>
        <taxon>Bacillati</taxon>
        <taxon>Actinomycetota</taxon>
        <taxon>Actinomycetes</taxon>
        <taxon>Kitasatosporales</taxon>
        <taxon>Streptomycetaceae</taxon>
        <taxon>Streptomyces</taxon>
    </lineage>
</organism>
<evidence type="ECO:0000313" key="2">
    <source>
        <dbReference type="EMBL" id="MDT0409825.1"/>
    </source>
</evidence>
<dbReference type="Proteomes" id="UP001183610">
    <property type="component" value="Unassembled WGS sequence"/>
</dbReference>